<gene>
    <name evidence="2" type="ORF">MMAD_28550</name>
</gene>
<dbReference type="Proteomes" id="UP000466517">
    <property type="component" value="Chromosome"/>
</dbReference>
<evidence type="ECO:0000313" key="2">
    <source>
        <dbReference type="EMBL" id="BBZ28560.1"/>
    </source>
</evidence>
<keyword evidence="3" id="KW-1185">Reference proteome</keyword>
<dbReference type="InterPro" id="IPR018723">
    <property type="entry name" value="DUF2254_membrane"/>
</dbReference>
<sequence length="452" mass="48540">MSPILASVRDTVRTQLWPLPVAGIVLAAVAAVALPHLDAQVDDRLPSWASTVLFGGDAGAARTLLDAISSSLITVTSLTFSLTVVTLQLASSQFSPRLLRTFTSDVFVQATLAVFLSTFTYSLTVLRAIRSADTGVGFVPRISVTFAFLLGLVSVLGLVLFLAHLARQIRVETMLREVHDDANATLRSATAPLADARPQPGMPSPPPHAAVLVAPSSGFMTRIDDARLCSAAREVGACLVIDPHPGDSLVEGVPIGAAWSVRGDLDAPAIERLQAAVRSAIGIGYERTAAQDVGYGLRQLTDVANKALSPGINDPTTAVHALGHISAILCQLARRDLRPVVLRDGGDVVRGFLRRPGLDEILDVAISQPRRYGATDSQVMTRLFRLLAELSWHVDDHAMIRDQLERTRRVVRRSDFDDTERRQLDAAAAGVEEAIARRAESMPRSADRVTPV</sequence>
<keyword evidence="1" id="KW-0472">Membrane</keyword>
<feature type="transmembrane region" description="Helical" evidence="1">
    <location>
        <begin position="142"/>
        <end position="166"/>
    </location>
</feature>
<keyword evidence="1" id="KW-1133">Transmembrane helix</keyword>
<organism evidence="2 3">
    <name type="scientific">Mycolicibacterium madagascariense</name>
    <dbReference type="NCBI Taxonomy" id="212765"/>
    <lineage>
        <taxon>Bacteria</taxon>
        <taxon>Bacillati</taxon>
        <taxon>Actinomycetota</taxon>
        <taxon>Actinomycetes</taxon>
        <taxon>Mycobacteriales</taxon>
        <taxon>Mycobacteriaceae</taxon>
        <taxon>Mycolicibacterium</taxon>
    </lineage>
</organism>
<accession>A0A7I7XH84</accession>
<dbReference type="EMBL" id="AP022610">
    <property type="protein sequence ID" value="BBZ28560.1"/>
    <property type="molecule type" value="Genomic_DNA"/>
</dbReference>
<dbReference type="Pfam" id="PF10011">
    <property type="entry name" value="DUF2254"/>
    <property type="match status" value="1"/>
</dbReference>
<feature type="transmembrane region" description="Helical" evidence="1">
    <location>
        <begin position="16"/>
        <end position="37"/>
    </location>
</feature>
<name>A0A7I7XH84_9MYCO</name>
<evidence type="ECO:0000256" key="1">
    <source>
        <dbReference type="SAM" id="Phobius"/>
    </source>
</evidence>
<dbReference type="KEGG" id="mmag:MMAD_28550"/>
<dbReference type="AlphaFoldDB" id="A0A7I7XH84"/>
<evidence type="ECO:0000313" key="3">
    <source>
        <dbReference type="Proteomes" id="UP000466517"/>
    </source>
</evidence>
<protein>
    <recommendedName>
        <fullName evidence="4">DUF2254 domain-containing protein</fullName>
    </recommendedName>
</protein>
<reference evidence="2 3" key="1">
    <citation type="journal article" date="2019" name="Emerg. Microbes Infect.">
        <title>Comprehensive subspecies identification of 175 nontuberculous mycobacteria species based on 7547 genomic profiles.</title>
        <authorList>
            <person name="Matsumoto Y."/>
            <person name="Kinjo T."/>
            <person name="Motooka D."/>
            <person name="Nabeya D."/>
            <person name="Jung N."/>
            <person name="Uechi K."/>
            <person name="Horii T."/>
            <person name="Iida T."/>
            <person name="Fujita J."/>
            <person name="Nakamura S."/>
        </authorList>
    </citation>
    <scope>NUCLEOTIDE SEQUENCE [LARGE SCALE GENOMIC DNA]</scope>
    <source>
        <strain evidence="2 3">JCM 13574</strain>
    </source>
</reference>
<feature type="transmembrane region" description="Helical" evidence="1">
    <location>
        <begin position="102"/>
        <end position="122"/>
    </location>
</feature>
<keyword evidence="1" id="KW-0812">Transmembrane</keyword>
<feature type="transmembrane region" description="Helical" evidence="1">
    <location>
        <begin position="67"/>
        <end position="90"/>
    </location>
</feature>
<evidence type="ECO:0008006" key="4">
    <source>
        <dbReference type="Google" id="ProtNLM"/>
    </source>
</evidence>
<proteinExistence type="predicted"/>